<sequence length="204" mass="23119">MTAALLLRRYGALYRPMSPRRSQQCRKNFPTEHFLGLHIGENHDPLNEARRARGEKTYHCLVEGCDKVCSAPEKRRMHLVDKHLFPRNYDFFVVNDGIDKRTSMLRNTRGHRRRGAAAARAMQREPQAKWNSFAEKEHKASLPESGIIRQPSVTSEIQAGSKGLGARVVQDDVADLTNTMSALKFVPPSIRFGRGGRRGGLSRR</sequence>
<reference evidence="1 4" key="3">
    <citation type="submission" date="2019-09" db="EMBL/GenBank/DDBJ databases">
        <title>The hologenome of the rock-dwelling lichen Lasallia pustulata.</title>
        <authorList>
            <person name="Greshake Tzovaras B."/>
            <person name="Segers F."/>
            <person name="Bicker A."/>
            <person name="Dal Grande F."/>
            <person name="Otte J."/>
            <person name="Hankeln T."/>
            <person name="Schmitt I."/>
            <person name="Ebersberger I."/>
        </authorList>
    </citation>
    <scope>NUCLEOTIDE SEQUENCE [LARGE SCALE GENOMIC DNA]</scope>
    <source>
        <strain evidence="1">A1-1</strain>
    </source>
</reference>
<reference evidence="2" key="1">
    <citation type="submission" date="2017-03" db="EMBL/GenBank/DDBJ databases">
        <authorList>
            <person name="Afonso C.L."/>
            <person name="Miller P.J."/>
            <person name="Scott M.A."/>
            <person name="Spackman E."/>
            <person name="Goraichik I."/>
            <person name="Dimitrov K.M."/>
            <person name="Suarez D.L."/>
            <person name="Swayne D.E."/>
        </authorList>
    </citation>
    <scope>NUCLEOTIDE SEQUENCE [LARGE SCALE GENOMIC DNA]</scope>
</reference>
<evidence type="ECO:0000313" key="4">
    <source>
        <dbReference type="Proteomes" id="UP000324767"/>
    </source>
</evidence>
<gene>
    <name evidence="1" type="ORF">FRX48_04129</name>
</gene>
<dbReference type="EMBL" id="VXIT01000006">
    <property type="protein sequence ID" value="KAA6411979.1"/>
    <property type="molecule type" value="Genomic_DNA"/>
</dbReference>
<dbReference type="InterPro" id="IPR039258">
    <property type="entry name" value="ZNF511"/>
</dbReference>
<keyword evidence="3" id="KW-1185">Reference proteome</keyword>
<dbReference type="PANTHER" id="PTHR21354:SF0">
    <property type="entry name" value="ZINC FINGER PROTEIN 511"/>
    <property type="match status" value="1"/>
</dbReference>
<keyword evidence="2" id="KW-0238">DNA-binding</keyword>
<evidence type="ECO:0000313" key="2">
    <source>
        <dbReference type="EMBL" id="SLM41297.1"/>
    </source>
</evidence>
<protein>
    <submittedName>
        <fullName evidence="2">Zinc finger C2H2-type/integrase DNA-binding domain</fullName>
    </submittedName>
</protein>
<dbReference type="GO" id="GO:0003677">
    <property type="term" value="F:DNA binding"/>
    <property type="evidence" value="ECO:0007669"/>
    <property type="project" value="UniProtKB-KW"/>
</dbReference>
<dbReference type="Proteomes" id="UP000324767">
    <property type="component" value="Unassembled WGS sequence"/>
</dbReference>
<reference evidence="3" key="2">
    <citation type="submission" date="2017-03" db="EMBL/GenBank/DDBJ databases">
        <authorList>
            <person name="Sharma R."/>
            <person name="Thines M."/>
        </authorList>
    </citation>
    <scope>NUCLEOTIDE SEQUENCE [LARGE SCALE GENOMIC DNA]</scope>
</reference>
<evidence type="ECO:0000313" key="3">
    <source>
        <dbReference type="Proteomes" id="UP000192927"/>
    </source>
</evidence>
<dbReference type="PANTHER" id="PTHR21354">
    <property type="entry name" value="ZINC FINGER PROTEIN 511"/>
    <property type="match status" value="1"/>
</dbReference>
<accession>A0A1W5DDQ1</accession>
<name>A0A1W5DDQ1_9LECA</name>
<evidence type="ECO:0000313" key="1">
    <source>
        <dbReference type="EMBL" id="KAA6411979.1"/>
    </source>
</evidence>
<dbReference type="Proteomes" id="UP000192927">
    <property type="component" value="Unassembled WGS sequence"/>
</dbReference>
<dbReference type="AlphaFoldDB" id="A0A1W5DDQ1"/>
<proteinExistence type="predicted"/>
<dbReference type="EMBL" id="FWEW01003821">
    <property type="protein sequence ID" value="SLM41297.1"/>
    <property type="molecule type" value="Genomic_DNA"/>
</dbReference>
<organism evidence="2 3">
    <name type="scientific">Lasallia pustulata</name>
    <dbReference type="NCBI Taxonomy" id="136370"/>
    <lineage>
        <taxon>Eukaryota</taxon>
        <taxon>Fungi</taxon>
        <taxon>Dikarya</taxon>
        <taxon>Ascomycota</taxon>
        <taxon>Pezizomycotina</taxon>
        <taxon>Lecanoromycetes</taxon>
        <taxon>OSLEUM clade</taxon>
        <taxon>Umbilicariomycetidae</taxon>
        <taxon>Umbilicariales</taxon>
        <taxon>Umbilicariaceae</taxon>
        <taxon>Lasallia</taxon>
    </lineage>
</organism>
<dbReference type="OrthoDB" id="18440at2759"/>